<dbReference type="Pfam" id="PF00083">
    <property type="entry name" value="Sugar_tr"/>
    <property type="match status" value="1"/>
</dbReference>
<evidence type="ECO:0000256" key="4">
    <source>
        <dbReference type="ARBA" id="ARBA00023136"/>
    </source>
</evidence>
<dbReference type="GO" id="GO:0016020">
    <property type="term" value="C:membrane"/>
    <property type="evidence" value="ECO:0007669"/>
    <property type="project" value="UniProtKB-SubCell"/>
</dbReference>
<accession>E4Y7A1</accession>
<dbReference type="PROSITE" id="PS00216">
    <property type="entry name" value="SUGAR_TRANSPORT_1"/>
    <property type="match status" value="1"/>
</dbReference>
<dbReference type="PANTHER" id="PTHR24064">
    <property type="entry name" value="SOLUTE CARRIER FAMILY 22 MEMBER"/>
    <property type="match status" value="1"/>
</dbReference>
<gene>
    <name evidence="7" type="ORF">GSOID_T00025409001</name>
</gene>
<dbReference type="InterPro" id="IPR005828">
    <property type="entry name" value="MFS_sugar_transport-like"/>
</dbReference>
<organism evidence="7">
    <name type="scientific">Oikopleura dioica</name>
    <name type="common">Tunicate</name>
    <dbReference type="NCBI Taxonomy" id="34765"/>
    <lineage>
        <taxon>Eukaryota</taxon>
        <taxon>Metazoa</taxon>
        <taxon>Chordata</taxon>
        <taxon>Tunicata</taxon>
        <taxon>Appendicularia</taxon>
        <taxon>Copelata</taxon>
        <taxon>Oikopleuridae</taxon>
        <taxon>Oikopleura</taxon>
    </lineage>
</organism>
<keyword evidence="3 5" id="KW-1133">Transmembrane helix</keyword>
<evidence type="ECO:0000313" key="7">
    <source>
        <dbReference type="EMBL" id="CBY31501.1"/>
    </source>
</evidence>
<keyword evidence="2 5" id="KW-0812">Transmembrane</keyword>
<evidence type="ECO:0000256" key="2">
    <source>
        <dbReference type="ARBA" id="ARBA00022692"/>
    </source>
</evidence>
<dbReference type="PROSITE" id="PS50850">
    <property type="entry name" value="MFS"/>
    <property type="match status" value="1"/>
</dbReference>
<comment type="subcellular location">
    <subcellularLocation>
        <location evidence="1">Membrane</location>
        <topology evidence="1">Multi-pass membrane protein</topology>
    </subcellularLocation>
</comment>
<feature type="transmembrane region" description="Helical" evidence="5">
    <location>
        <begin position="241"/>
        <end position="262"/>
    </location>
</feature>
<dbReference type="InterPro" id="IPR020846">
    <property type="entry name" value="MFS_dom"/>
</dbReference>
<dbReference type="InterPro" id="IPR036259">
    <property type="entry name" value="MFS_trans_sf"/>
</dbReference>
<dbReference type="SUPFAM" id="SSF103473">
    <property type="entry name" value="MFS general substrate transporter"/>
    <property type="match status" value="1"/>
</dbReference>
<feature type="transmembrane region" description="Helical" evidence="5">
    <location>
        <begin position="274"/>
        <end position="297"/>
    </location>
</feature>
<feature type="transmembrane region" description="Helical" evidence="5">
    <location>
        <begin position="518"/>
        <end position="537"/>
    </location>
</feature>
<feature type="transmembrane region" description="Helical" evidence="5">
    <location>
        <begin position="303"/>
        <end position="321"/>
    </location>
</feature>
<dbReference type="AlphaFoldDB" id="E4Y7A1"/>
<dbReference type="Gene3D" id="1.20.1250.20">
    <property type="entry name" value="MFS general substrate transporter like domains"/>
    <property type="match status" value="1"/>
</dbReference>
<keyword evidence="4 5" id="KW-0472">Membrane</keyword>
<feature type="domain" description="Major facilitator superfamily (MFS) profile" evidence="6">
    <location>
        <begin position="111"/>
        <end position="550"/>
    </location>
</feature>
<dbReference type="InterPro" id="IPR005829">
    <property type="entry name" value="Sugar_transporter_CS"/>
</dbReference>
<proteinExistence type="predicted"/>
<dbReference type="GO" id="GO:0022857">
    <property type="term" value="F:transmembrane transporter activity"/>
    <property type="evidence" value="ECO:0007669"/>
    <property type="project" value="InterPro"/>
</dbReference>
<protein>
    <recommendedName>
        <fullName evidence="6">Major facilitator superfamily (MFS) profile domain-containing protein</fullName>
    </recommendedName>
</protein>
<feature type="transmembrane region" description="Helical" evidence="5">
    <location>
        <begin position="387"/>
        <end position="408"/>
    </location>
</feature>
<name>E4Y7A1_OIKDI</name>
<sequence length="550" mass="61469">MKEKKVKLEKLPIILSQEKFGLDYLWERLPHISVYQLRITGMASYASVLGGFLAIYPVFAQYTPPYRCKTYFDNNEEFTWLTWKQIESLTTETPDYDASEFSSGASCSHCVFDAASIESCDAGEDFSVLQNCLGKSAQEIANWTACEDNFAFDRSLNSKTNLLFNAGQPWETAVTQFKLVCGDEWFDSLSTALGLLSLMIGAYIAGIYVDRFGRKQAIMVWNFLTGICLLFHAFMPNQYGFLAMRVLGNGIGHVSFLAEKAYSMELLGPRRRAISTVLCNCYYTIGYISAGLVSYFLPDWRGFTLAYAGIAFATFLTYPFYPESPLFLYSRGRKEEARKIFKELGKKTNREVDDHLLEKVEADILKKDDETNVEQYTILDLFRHKDLALASANIGFAYMVNSLVFYGLTFNLVSYAGSIYINNTINGLVGLVGYVLVAFTIDKFGRRLINGGFMICGGLACLLCMAIEEAARKSDDPAPLLEAQKWMAFTGKMFISGSFGAIYVFAGEIFPTPLRSTGIGFGSMCARFGGFFAPFIIQIKAGFAKYLVSS</sequence>
<feature type="transmembrane region" description="Helical" evidence="5">
    <location>
        <begin position="448"/>
        <end position="467"/>
    </location>
</feature>
<evidence type="ECO:0000259" key="6">
    <source>
        <dbReference type="PROSITE" id="PS50850"/>
    </source>
</evidence>
<dbReference type="Proteomes" id="UP000011014">
    <property type="component" value="Unassembled WGS sequence"/>
</dbReference>
<dbReference type="EMBL" id="FN654306">
    <property type="protein sequence ID" value="CBY31501.1"/>
    <property type="molecule type" value="Genomic_DNA"/>
</dbReference>
<feature type="transmembrane region" description="Helical" evidence="5">
    <location>
        <begin position="37"/>
        <end position="59"/>
    </location>
</feature>
<evidence type="ECO:0000256" key="1">
    <source>
        <dbReference type="ARBA" id="ARBA00004141"/>
    </source>
</evidence>
<evidence type="ECO:0000256" key="5">
    <source>
        <dbReference type="SAM" id="Phobius"/>
    </source>
</evidence>
<feature type="transmembrane region" description="Helical" evidence="5">
    <location>
        <begin position="185"/>
        <end position="205"/>
    </location>
</feature>
<feature type="transmembrane region" description="Helical" evidence="5">
    <location>
        <begin position="217"/>
        <end position="235"/>
    </location>
</feature>
<feature type="transmembrane region" description="Helical" evidence="5">
    <location>
        <begin position="487"/>
        <end position="506"/>
    </location>
</feature>
<reference evidence="7" key="1">
    <citation type="journal article" date="2010" name="Science">
        <title>Plasticity of animal genome architecture unmasked by rapid evolution of a pelagic tunicate.</title>
        <authorList>
            <person name="Denoeud F."/>
            <person name="Henriet S."/>
            <person name="Mungpakdee S."/>
            <person name="Aury J.M."/>
            <person name="Da Silva C."/>
            <person name="Brinkmann H."/>
            <person name="Mikhaleva J."/>
            <person name="Olsen L.C."/>
            <person name="Jubin C."/>
            <person name="Canestro C."/>
            <person name="Bouquet J.M."/>
            <person name="Danks G."/>
            <person name="Poulain J."/>
            <person name="Campsteijn C."/>
            <person name="Adamski M."/>
            <person name="Cross I."/>
            <person name="Yadetie F."/>
            <person name="Muffato M."/>
            <person name="Louis A."/>
            <person name="Butcher S."/>
            <person name="Tsagkogeorga G."/>
            <person name="Konrad A."/>
            <person name="Singh S."/>
            <person name="Jensen M.F."/>
            <person name="Cong E.H."/>
            <person name="Eikeseth-Otteraa H."/>
            <person name="Noel B."/>
            <person name="Anthouard V."/>
            <person name="Porcel B.M."/>
            <person name="Kachouri-Lafond R."/>
            <person name="Nishino A."/>
            <person name="Ugolini M."/>
            <person name="Chourrout P."/>
            <person name="Nishida H."/>
            <person name="Aasland R."/>
            <person name="Huzurbazar S."/>
            <person name="Westhof E."/>
            <person name="Delsuc F."/>
            <person name="Lehrach H."/>
            <person name="Reinhardt R."/>
            <person name="Weissenbach J."/>
            <person name="Roy S.W."/>
            <person name="Artiguenave F."/>
            <person name="Postlethwait J.H."/>
            <person name="Manak J.R."/>
            <person name="Thompson E.M."/>
            <person name="Jaillon O."/>
            <person name="Du Pasquier L."/>
            <person name="Boudinot P."/>
            <person name="Liberles D.A."/>
            <person name="Volff J.N."/>
            <person name="Philippe H."/>
            <person name="Lenhard B."/>
            <person name="Roest Crollius H."/>
            <person name="Wincker P."/>
            <person name="Chourrout D."/>
        </authorList>
    </citation>
    <scope>NUCLEOTIDE SEQUENCE [LARGE SCALE GENOMIC DNA]</scope>
</reference>
<evidence type="ECO:0000256" key="3">
    <source>
        <dbReference type="ARBA" id="ARBA00022989"/>
    </source>
</evidence>
<feature type="transmembrane region" description="Helical" evidence="5">
    <location>
        <begin position="420"/>
        <end position="441"/>
    </location>
</feature>